<sequence>MAKKIAIIIGHPDQESYCCALAEAYKKGAHSSGAEIRCIELGRLNFNPNLMYGYSKRMELEEDLLAAQKAISWADHLVFVYPTWWGTMPALMKGFIDRTFLPDFAYQNVPGSPLPKKLLKGKTAHLLVTMDSPHWYYKWVAKQAGHHIMKRSILGFCGVAPVRITEFGPIKTSTAERRQQWLDQTLQLGSKLA</sequence>
<dbReference type="AlphaFoldDB" id="A0A433XHH5"/>
<evidence type="ECO:0000259" key="3">
    <source>
        <dbReference type="Pfam" id="PF02525"/>
    </source>
</evidence>
<keyword evidence="2" id="KW-0560">Oxidoreductase</keyword>
<dbReference type="EMBL" id="RZNX01000002">
    <property type="protein sequence ID" value="RUT33522.1"/>
    <property type="molecule type" value="Genomic_DNA"/>
</dbReference>
<comment type="caution">
    <text evidence="4">The sequence shown here is derived from an EMBL/GenBank/DDBJ whole genome shotgun (WGS) entry which is preliminary data.</text>
</comment>
<dbReference type="GO" id="GO:0005829">
    <property type="term" value="C:cytosol"/>
    <property type="evidence" value="ECO:0007669"/>
    <property type="project" value="TreeGrafter"/>
</dbReference>
<dbReference type="SUPFAM" id="SSF52218">
    <property type="entry name" value="Flavoproteins"/>
    <property type="match status" value="1"/>
</dbReference>
<organism evidence="4 5">
    <name type="scientific">Paenibacillus zeisoli</name>
    <dbReference type="NCBI Taxonomy" id="2496267"/>
    <lineage>
        <taxon>Bacteria</taxon>
        <taxon>Bacillati</taxon>
        <taxon>Bacillota</taxon>
        <taxon>Bacilli</taxon>
        <taxon>Bacillales</taxon>
        <taxon>Paenibacillaceae</taxon>
        <taxon>Paenibacillus</taxon>
    </lineage>
</organism>
<dbReference type="Proteomes" id="UP000272464">
    <property type="component" value="Unassembled WGS sequence"/>
</dbReference>
<evidence type="ECO:0000313" key="4">
    <source>
        <dbReference type="EMBL" id="RUT33522.1"/>
    </source>
</evidence>
<proteinExistence type="inferred from homology"/>
<dbReference type="InterPro" id="IPR051545">
    <property type="entry name" value="NAD(P)H_dehydrogenase_qn"/>
</dbReference>
<dbReference type="InterPro" id="IPR003680">
    <property type="entry name" value="Flavodoxin_fold"/>
</dbReference>
<protein>
    <submittedName>
        <fullName evidence="4">Flavodoxin family protein</fullName>
    </submittedName>
</protein>
<gene>
    <name evidence="4" type="ORF">EJP77_07705</name>
</gene>
<name>A0A433XHH5_9BACL</name>
<reference evidence="4 5" key="1">
    <citation type="submission" date="2018-12" db="EMBL/GenBank/DDBJ databases">
        <authorList>
            <person name="Sun L."/>
            <person name="Chen Z."/>
        </authorList>
    </citation>
    <scope>NUCLEOTIDE SEQUENCE [LARGE SCALE GENOMIC DNA]</scope>
    <source>
        <strain evidence="4 5">3-5-3</strain>
    </source>
</reference>
<dbReference type="InterPro" id="IPR029039">
    <property type="entry name" value="Flavoprotein-like_sf"/>
</dbReference>
<comment type="similarity">
    <text evidence="1">Belongs to the NAD(P)H dehydrogenase (quinone) family.</text>
</comment>
<dbReference type="PANTHER" id="PTHR10204:SF34">
    <property type="entry name" value="NAD(P)H DEHYDROGENASE [QUINONE] 1 ISOFORM 1"/>
    <property type="match status" value="1"/>
</dbReference>
<dbReference type="OrthoDB" id="9798454at2"/>
<dbReference type="Gene3D" id="3.40.50.360">
    <property type="match status" value="1"/>
</dbReference>
<evidence type="ECO:0000256" key="1">
    <source>
        <dbReference type="ARBA" id="ARBA00006252"/>
    </source>
</evidence>
<evidence type="ECO:0000256" key="2">
    <source>
        <dbReference type="ARBA" id="ARBA00023002"/>
    </source>
</evidence>
<evidence type="ECO:0000313" key="5">
    <source>
        <dbReference type="Proteomes" id="UP000272464"/>
    </source>
</evidence>
<dbReference type="RefSeq" id="WP_127198636.1">
    <property type="nucleotide sequence ID" value="NZ_RZNX01000002.1"/>
</dbReference>
<dbReference type="Pfam" id="PF02525">
    <property type="entry name" value="Flavodoxin_2"/>
    <property type="match status" value="1"/>
</dbReference>
<dbReference type="PANTHER" id="PTHR10204">
    <property type="entry name" value="NAD P H OXIDOREDUCTASE-RELATED"/>
    <property type="match status" value="1"/>
</dbReference>
<feature type="domain" description="Flavodoxin-like fold" evidence="3">
    <location>
        <begin position="3"/>
        <end position="183"/>
    </location>
</feature>
<keyword evidence="5" id="KW-1185">Reference proteome</keyword>
<accession>A0A433XHH5</accession>
<dbReference type="GO" id="GO:0003955">
    <property type="term" value="F:NAD(P)H dehydrogenase (quinone) activity"/>
    <property type="evidence" value="ECO:0007669"/>
    <property type="project" value="TreeGrafter"/>
</dbReference>